<proteinExistence type="predicted"/>
<keyword evidence="4" id="KW-1185">Reference proteome</keyword>
<dbReference type="PANTHER" id="PTHR10039:SF5">
    <property type="entry name" value="NACHT DOMAIN-CONTAINING PROTEIN"/>
    <property type="match status" value="1"/>
</dbReference>
<evidence type="ECO:0000259" key="2">
    <source>
        <dbReference type="Pfam" id="PF24883"/>
    </source>
</evidence>
<reference evidence="3 4" key="1">
    <citation type="submission" date="2024-07" db="EMBL/GenBank/DDBJ databases">
        <title>Section-level genome sequencing and comparative genomics of Aspergillus sections Usti and Cavernicolus.</title>
        <authorList>
            <consortium name="Lawrence Berkeley National Laboratory"/>
            <person name="Nybo J.L."/>
            <person name="Vesth T.C."/>
            <person name="Theobald S."/>
            <person name="Frisvad J.C."/>
            <person name="Larsen T.O."/>
            <person name="Kjaerboelling I."/>
            <person name="Rothschild-Mancinelli K."/>
            <person name="Lyhne E.K."/>
            <person name="Kogle M.E."/>
            <person name="Barry K."/>
            <person name="Clum A."/>
            <person name="Na H."/>
            <person name="Ledsgaard L."/>
            <person name="Lin J."/>
            <person name="Lipzen A."/>
            <person name="Kuo A."/>
            <person name="Riley R."/>
            <person name="Mondo S."/>
            <person name="Labutti K."/>
            <person name="Haridas S."/>
            <person name="Pangalinan J."/>
            <person name="Salamov A.A."/>
            <person name="Simmons B.A."/>
            <person name="Magnuson J.K."/>
            <person name="Chen J."/>
            <person name="Drula E."/>
            <person name="Henrissat B."/>
            <person name="Wiebenga A."/>
            <person name="Lubbers R.J."/>
            <person name="Gomes A.C."/>
            <person name="Makela M.R."/>
            <person name="Stajich J."/>
            <person name="Grigoriev I.V."/>
            <person name="Mortensen U.H."/>
            <person name="De Vries R.P."/>
            <person name="Baker S.E."/>
            <person name="Andersen M.R."/>
        </authorList>
    </citation>
    <scope>NUCLEOTIDE SEQUENCE [LARGE SCALE GENOMIC DNA]</scope>
    <source>
        <strain evidence="3 4">CBS 209.92</strain>
    </source>
</reference>
<keyword evidence="1" id="KW-0677">Repeat</keyword>
<dbReference type="EMBL" id="JBFTWV010000121">
    <property type="protein sequence ID" value="KAL2786305.1"/>
    <property type="molecule type" value="Genomic_DNA"/>
</dbReference>
<evidence type="ECO:0000313" key="4">
    <source>
        <dbReference type="Proteomes" id="UP001610563"/>
    </source>
</evidence>
<organism evidence="3 4">
    <name type="scientific">Aspergillus keveii</name>
    <dbReference type="NCBI Taxonomy" id="714993"/>
    <lineage>
        <taxon>Eukaryota</taxon>
        <taxon>Fungi</taxon>
        <taxon>Dikarya</taxon>
        <taxon>Ascomycota</taxon>
        <taxon>Pezizomycotina</taxon>
        <taxon>Eurotiomycetes</taxon>
        <taxon>Eurotiomycetidae</taxon>
        <taxon>Eurotiales</taxon>
        <taxon>Aspergillaceae</taxon>
        <taxon>Aspergillus</taxon>
        <taxon>Aspergillus subgen. Nidulantes</taxon>
    </lineage>
</organism>
<sequence>MLQGILWNILDQDPTLFYHFQREYRSARATCAPKTIDWKVIWLQRILLSIAEYPVKKEIFLILDALDESEEPDRRDVLSFLLTLCNRSGTCVFRVFMASRSMTDVQYSVRLAATMNVIRMQDETEADIRTFALSFLGPELRFTGRLLQEATEYIVEAGAGVFLWVHLIRSELQLCVERGFRKRDVFKKLFDLPTKLEAFYLHMLNNLNHGSRQDTEDGRTMFQLALFAERSLTVTEIQHLLAMKAILENGLDVTEDSFEDELIQSMETRIIHCGGNFLEIKEGDVVQSIHQTV</sequence>
<feature type="domain" description="Nephrocystin 3-like N-terminal" evidence="2">
    <location>
        <begin position="1"/>
        <end position="100"/>
    </location>
</feature>
<dbReference type="PANTHER" id="PTHR10039">
    <property type="entry name" value="AMELOGENIN"/>
    <property type="match status" value="1"/>
</dbReference>
<gene>
    <name evidence="3" type="ORF">BJX66DRAFT_36872</name>
</gene>
<protein>
    <recommendedName>
        <fullName evidence="2">Nephrocystin 3-like N-terminal domain-containing protein</fullName>
    </recommendedName>
</protein>
<dbReference type="Proteomes" id="UP001610563">
    <property type="component" value="Unassembled WGS sequence"/>
</dbReference>
<name>A0ABR4FSS7_9EURO</name>
<comment type="caution">
    <text evidence="3">The sequence shown here is derived from an EMBL/GenBank/DDBJ whole genome shotgun (WGS) entry which is preliminary data.</text>
</comment>
<evidence type="ECO:0000256" key="1">
    <source>
        <dbReference type="ARBA" id="ARBA00022737"/>
    </source>
</evidence>
<dbReference type="InterPro" id="IPR056884">
    <property type="entry name" value="NPHP3-like_N"/>
</dbReference>
<evidence type="ECO:0000313" key="3">
    <source>
        <dbReference type="EMBL" id="KAL2786305.1"/>
    </source>
</evidence>
<accession>A0ABR4FSS7</accession>
<dbReference type="Pfam" id="PF24883">
    <property type="entry name" value="NPHP3_N"/>
    <property type="match status" value="1"/>
</dbReference>